<name>A0A397URD2_9GLOM</name>
<organism evidence="1 2">
    <name type="scientific">Gigaspora rosea</name>
    <dbReference type="NCBI Taxonomy" id="44941"/>
    <lineage>
        <taxon>Eukaryota</taxon>
        <taxon>Fungi</taxon>
        <taxon>Fungi incertae sedis</taxon>
        <taxon>Mucoromycota</taxon>
        <taxon>Glomeromycotina</taxon>
        <taxon>Glomeromycetes</taxon>
        <taxon>Diversisporales</taxon>
        <taxon>Gigasporaceae</taxon>
        <taxon>Gigaspora</taxon>
    </lineage>
</organism>
<accession>A0A397URD2</accession>
<dbReference type="EMBL" id="QKWP01001082">
    <property type="protein sequence ID" value="RIB11918.1"/>
    <property type="molecule type" value="Genomic_DNA"/>
</dbReference>
<keyword evidence="2" id="KW-1185">Reference proteome</keyword>
<reference evidence="1 2" key="1">
    <citation type="submission" date="2018-06" db="EMBL/GenBank/DDBJ databases">
        <title>Comparative genomics reveals the genomic features of Rhizophagus irregularis, R. cerebriforme, R. diaphanum and Gigaspora rosea, and their symbiotic lifestyle signature.</title>
        <authorList>
            <person name="Morin E."/>
            <person name="San Clemente H."/>
            <person name="Chen E.C.H."/>
            <person name="De La Providencia I."/>
            <person name="Hainaut M."/>
            <person name="Kuo A."/>
            <person name="Kohler A."/>
            <person name="Murat C."/>
            <person name="Tang N."/>
            <person name="Roy S."/>
            <person name="Loubradou J."/>
            <person name="Henrissat B."/>
            <person name="Grigoriev I.V."/>
            <person name="Corradi N."/>
            <person name="Roux C."/>
            <person name="Martin F.M."/>
        </authorList>
    </citation>
    <scope>NUCLEOTIDE SEQUENCE [LARGE SCALE GENOMIC DNA]</scope>
    <source>
        <strain evidence="1 2">DAOM 194757</strain>
    </source>
</reference>
<dbReference type="AlphaFoldDB" id="A0A397URD2"/>
<sequence>MIEKYKDQIPLIGQAGPISYLVNFMKNIEKEVECILPFAIKVDTVFQDVKGHLPVLLVGVWLYCLQLPLFKSNQIAEPYSSSHIKRRYKIGASISSRKNSNNRGSKLLETQDLYFNSGYELKIRSNSKNGIELISKVSNNRGVRKPNRETIVSFEGEPSFSGFQERSKEIEVGNRFKVVKLYSSRKKYLIRRLRGSISNNDFWLAYPSLETLIIIKDIVIEVDLKSEQELLAIGSLVELTEQA</sequence>
<gene>
    <name evidence="1" type="ORF">C2G38_2202156</name>
</gene>
<protein>
    <submittedName>
        <fullName evidence="1">Uncharacterized protein</fullName>
    </submittedName>
</protein>
<evidence type="ECO:0000313" key="1">
    <source>
        <dbReference type="EMBL" id="RIB11918.1"/>
    </source>
</evidence>
<comment type="caution">
    <text evidence="1">The sequence shown here is derived from an EMBL/GenBank/DDBJ whole genome shotgun (WGS) entry which is preliminary data.</text>
</comment>
<dbReference type="Proteomes" id="UP000266673">
    <property type="component" value="Unassembled WGS sequence"/>
</dbReference>
<proteinExistence type="predicted"/>
<evidence type="ECO:0000313" key="2">
    <source>
        <dbReference type="Proteomes" id="UP000266673"/>
    </source>
</evidence>